<gene>
    <name evidence="2" type="ORF">LCGC14_1497460</name>
</gene>
<reference evidence="2" key="1">
    <citation type="journal article" date="2015" name="Nature">
        <title>Complex archaea that bridge the gap between prokaryotes and eukaryotes.</title>
        <authorList>
            <person name="Spang A."/>
            <person name="Saw J.H."/>
            <person name="Jorgensen S.L."/>
            <person name="Zaremba-Niedzwiedzka K."/>
            <person name="Martijn J."/>
            <person name="Lind A.E."/>
            <person name="van Eijk R."/>
            <person name="Schleper C."/>
            <person name="Guy L."/>
            <person name="Ettema T.J."/>
        </authorList>
    </citation>
    <scope>NUCLEOTIDE SEQUENCE</scope>
</reference>
<sequence>MQNQQPKTSGFVAGIVLFALMLFTILLMTAMFGLSDGIRNVAIVAAAVTALAVAI</sequence>
<accession>A0A0F9J5N3</accession>
<feature type="transmembrane region" description="Helical" evidence="1">
    <location>
        <begin position="12"/>
        <end position="32"/>
    </location>
</feature>
<keyword evidence="1" id="KW-1133">Transmembrane helix</keyword>
<keyword evidence="1" id="KW-0472">Membrane</keyword>
<proteinExistence type="predicted"/>
<evidence type="ECO:0000256" key="1">
    <source>
        <dbReference type="SAM" id="Phobius"/>
    </source>
</evidence>
<comment type="caution">
    <text evidence="2">The sequence shown here is derived from an EMBL/GenBank/DDBJ whole genome shotgun (WGS) entry which is preliminary data.</text>
</comment>
<evidence type="ECO:0000313" key="2">
    <source>
        <dbReference type="EMBL" id="KKM64823.1"/>
    </source>
</evidence>
<dbReference type="AlphaFoldDB" id="A0A0F9J5N3"/>
<name>A0A0F9J5N3_9ZZZZ</name>
<keyword evidence="1" id="KW-0812">Transmembrane</keyword>
<protein>
    <submittedName>
        <fullName evidence="2">Uncharacterized protein</fullName>
    </submittedName>
</protein>
<dbReference type="EMBL" id="LAZR01010828">
    <property type="protein sequence ID" value="KKM64823.1"/>
    <property type="molecule type" value="Genomic_DNA"/>
</dbReference>
<organism evidence="2">
    <name type="scientific">marine sediment metagenome</name>
    <dbReference type="NCBI Taxonomy" id="412755"/>
    <lineage>
        <taxon>unclassified sequences</taxon>
        <taxon>metagenomes</taxon>
        <taxon>ecological metagenomes</taxon>
    </lineage>
</organism>